<dbReference type="PANTHER" id="PTHR12526">
    <property type="entry name" value="GLYCOSYLTRANSFERASE"/>
    <property type="match status" value="1"/>
</dbReference>
<name>A0ABV2TG64_9RHOO</name>
<dbReference type="InterPro" id="IPR047691">
    <property type="entry name" value="PelF-like"/>
</dbReference>
<dbReference type="Pfam" id="PF13692">
    <property type="entry name" value="Glyco_trans_1_4"/>
    <property type="match status" value="1"/>
</dbReference>
<gene>
    <name evidence="2" type="primary">pelF</name>
    <name evidence="2" type="ORF">ABXR19_01830</name>
</gene>
<sequence>MSNEENFPKAADADIALLLESTFPYISGGVSSWVNQIIQAFPEIRFAVVFLGSRRKDYGNLKYALPDNVVHVETHYLYDDLSSHGVDVVSRPGDAAVFSRVGDLHDAFRRQGAVDLSAFDEVTARMMHGRNLTLKDFLHSEQSWAFITDSYRRFCTDPSFVDYFWTVRIMHQPLWKLTDIAKNMIPVRALHAVSTGYAGLLGALLARSRGLPLILSEHGIYTKERKIDLYQSEWIRDNRNPFQKDSSELSHFQTMWIHFFEWLGRICYDSADPIIALYEKNRLRQIEDGASEERTCNIPNGVNVGRLAALRERRGEKIPPVLCLIGRVVPIKDVKTFIRAMLILANRMPVVEGWIAGPVDEDPAYARECREFAENLGLGDRLQFLGFQQIEDLMPKIGVVVLTSISEALPLVILEGFAAGVPALTTDVGACRQLVYGLDEEDRALGAGGRVVGIANPEELADAAISLLKPDNWYAAQAAGIARVEKYYSDELMFDRYRAVYMRALNHACVPGADFAPMRCPFGG</sequence>
<organism evidence="2 3">
    <name type="scientific">Uliginosibacterium flavum</name>
    <dbReference type="NCBI Taxonomy" id="1396831"/>
    <lineage>
        <taxon>Bacteria</taxon>
        <taxon>Pseudomonadati</taxon>
        <taxon>Pseudomonadota</taxon>
        <taxon>Betaproteobacteria</taxon>
        <taxon>Rhodocyclales</taxon>
        <taxon>Zoogloeaceae</taxon>
        <taxon>Uliginosibacterium</taxon>
    </lineage>
</organism>
<dbReference type="Proteomes" id="UP001549691">
    <property type="component" value="Unassembled WGS sequence"/>
</dbReference>
<evidence type="ECO:0000313" key="3">
    <source>
        <dbReference type="Proteomes" id="UP001549691"/>
    </source>
</evidence>
<accession>A0ABV2TG64</accession>
<dbReference type="SUPFAM" id="SSF53756">
    <property type="entry name" value="UDP-Glycosyltransferase/glycogen phosphorylase"/>
    <property type="match status" value="1"/>
</dbReference>
<feature type="domain" description="DUF3492" evidence="1">
    <location>
        <begin position="13"/>
        <end position="293"/>
    </location>
</feature>
<proteinExistence type="predicted"/>
<dbReference type="Pfam" id="PF11997">
    <property type="entry name" value="DUF3492"/>
    <property type="match status" value="1"/>
</dbReference>
<reference evidence="2 3" key="1">
    <citation type="submission" date="2024-07" db="EMBL/GenBank/DDBJ databases">
        <title>Uliginosibacterium flavum JJ3220;KACC:17644.</title>
        <authorList>
            <person name="Kim M.K."/>
        </authorList>
    </citation>
    <scope>NUCLEOTIDE SEQUENCE [LARGE SCALE GENOMIC DNA]</scope>
    <source>
        <strain evidence="2 3">KACC:17644</strain>
    </source>
</reference>
<dbReference type="EMBL" id="JBEWZI010000002">
    <property type="protein sequence ID" value="MET7012910.1"/>
    <property type="molecule type" value="Genomic_DNA"/>
</dbReference>
<dbReference type="CDD" id="cd03813">
    <property type="entry name" value="GT4-like"/>
    <property type="match status" value="1"/>
</dbReference>
<evidence type="ECO:0000313" key="2">
    <source>
        <dbReference type="EMBL" id="MET7012910.1"/>
    </source>
</evidence>
<dbReference type="RefSeq" id="WP_354599375.1">
    <property type="nucleotide sequence ID" value="NZ_JBEWZI010000002.1"/>
</dbReference>
<comment type="caution">
    <text evidence="2">The sequence shown here is derived from an EMBL/GenBank/DDBJ whole genome shotgun (WGS) entry which is preliminary data.</text>
</comment>
<dbReference type="InterPro" id="IPR022622">
    <property type="entry name" value="DUF3492"/>
</dbReference>
<evidence type="ECO:0000259" key="1">
    <source>
        <dbReference type="Pfam" id="PF11997"/>
    </source>
</evidence>
<protein>
    <submittedName>
        <fullName evidence="2">GT4 family glycosyltransferase PelF</fullName>
    </submittedName>
</protein>
<keyword evidence="3" id="KW-1185">Reference proteome</keyword>
<dbReference type="NCBIfam" id="NF038011">
    <property type="entry name" value="PelF"/>
    <property type="match status" value="1"/>
</dbReference>
<dbReference type="PANTHER" id="PTHR12526:SF608">
    <property type="entry name" value="PELF"/>
    <property type="match status" value="1"/>
</dbReference>
<dbReference type="Gene3D" id="3.40.50.2000">
    <property type="entry name" value="Glycogen Phosphorylase B"/>
    <property type="match status" value="2"/>
</dbReference>